<accession>A0A9N8ZL59</accession>
<dbReference type="AlphaFoldDB" id="A0A9N8ZL59"/>
<name>A0A9N8ZL59_9GLOM</name>
<comment type="caution">
    <text evidence="2">The sequence shown here is derived from an EMBL/GenBank/DDBJ whole genome shotgun (WGS) entry which is preliminary data.</text>
</comment>
<dbReference type="EMBL" id="CAJVPI010000200">
    <property type="protein sequence ID" value="CAG8499441.1"/>
    <property type="molecule type" value="Genomic_DNA"/>
</dbReference>
<keyword evidence="3" id="KW-1185">Reference proteome</keyword>
<protein>
    <submittedName>
        <fullName evidence="2">1126_t:CDS:1</fullName>
    </submittedName>
</protein>
<dbReference type="Proteomes" id="UP000789739">
    <property type="component" value="Unassembled WGS sequence"/>
</dbReference>
<evidence type="ECO:0000313" key="3">
    <source>
        <dbReference type="Proteomes" id="UP000789739"/>
    </source>
</evidence>
<reference evidence="2" key="1">
    <citation type="submission" date="2021-06" db="EMBL/GenBank/DDBJ databases">
        <authorList>
            <person name="Kallberg Y."/>
            <person name="Tangrot J."/>
            <person name="Rosling A."/>
        </authorList>
    </citation>
    <scope>NUCLEOTIDE SEQUENCE</scope>
    <source>
        <strain evidence="2">BR232B</strain>
    </source>
</reference>
<proteinExistence type="predicted"/>
<organism evidence="2 3">
    <name type="scientific">Paraglomus brasilianum</name>
    <dbReference type="NCBI Taxonomy" id="144538"/>
    <lineage>
        <taxon>Eukaryota</taxon>
        <taxon>Fungi</taxon>
        <taxon>Fungi incertae sedis</taxon>
        <taxon>Mucoromycota</taxon>
        <taxon>Glomeromycotina</taxon>
        <taxon>Glomeromycetes</taxon>
        <taxon>Paraglomerales</taxon>
        <taxon>Paraglomeraceae</taxon>
        <taxon>Paraglomus</taxon>
    </lineage>
</organism>
<dbReference type="OrthoDB" id="2391378at2759"/>
<evidence type="ECO:0000256" key="1">
    <source>
        <dbReference type="SAM" id="MobiDB-lite"/>
    </source>
</evidence>
<gene>
    <name evidence="2" type="ORF">PBRASI_LOCUS2528</name>
</gene>
<sequence>MADMCGFFAENVNDLKNWTHSNVVEAYVNKYGPDPNIFFGKIYRDLHAIQENVFIKESVKQKAEEFLTNWQESTQTLLVFLGVWTQHYKRHYKGEAEVQQLKVKEDIFTLRASTEATLTNAEGALKAGKLLKNHMEAAVLKSTQTLKRTHNDKTENPDPVGQEEEDDTDEFDDSASEFDNNASEVVSNKRVCYDQLEKCGRRSSRNNDGDAEEQADESALDLKLLLENYSKKKTTSPYDPSHSFILDLSPLSKIRDSISREEWAMLVSDKPPIMQKSYHHEIESLLVHLFGKFDKGVRTFGLREVKLCLTRNLWYTLRSLPAPKYSDNFSYNKDEWKKIQCWVEQAVGHFLDAFESSRNPLQQGGCHEHEWFHGYVIPIFQKALALDSTCYVPWGEVSVLASQRRHNHNKDVCIVIEKVERVHMLCSYEQYELVCGLSCGGPHFHDLTKLSSDEFSLPRIMKDMLDDIRLKFHCASKDESRLYVLGLQTYMTEIRIYLMDRREVYRLHFVKTFTLPLAFPAYQNLRTALKWAWNVRGMVKGLIEEIEKDSDDDDDRVKTPLYEPLIMPTQNTPKKVPKKRVTKK</sequence>
<evidence type="ECO:0000313" key="2">
    <source>
        <dbReference type="EMBL" id="CAG8499441.1"/>
    </source>
</evidence>
<feature type="compositionally biased region" description="Acidic residues" evidence="1">
    <location>
        <begin position="161"/>
        <end position="176"/>
    </location>
</feature>
<feature type="region of interest" description="Disordered" evidence="1">
    <location>
        <begin position="142"/>
        <end position="180"/>
    </location>
</feature>